<dbReference type="Proteomes" id="UP000053562">
    <property type="component" value="Unassembled WGS sequence"/>
</dbReference>
<feature type="compositionally biased region" description="Basic and acidic residues" evidence="1">
    <location>
        <begin position="542"/>
        <end position="571"/>
    </location>
</feature>
<feature type="region of interest" description="Disordered" evidence="1">
    <location>
        <begin position="958"/>
        <end position="988"/>
    </location>
</feature>
<evidence type="ECO:0000256" key="1">
    <source>
        <dbReference type="SAM" id="MobiDB-lite"/>
    </source>
</evidence>
<feature type="compositionally biased region" description="Polar residues" evidence="1">
    <location>
        <begin position="198"/>
        <end position="210"/>
    </location>
</feature>
<reference evidence="2 3" key="1">
    <citation type="submission" date="2011-08" db="EMBL/GenBank/DDBJ databases">
        <title>The Genome Sequence of Plasmodium vivax India VII.</title>
        <authorList>
            <consortium name="The Broad Institute Genome Sequencing Platform"/>
            <consortium name="The Broad Institute Genome Sequencing Center for Infectious Disease"/>
            <person name="Neafsey D."/>
            <person name="Carlton J."/>
            <person name="Barnwell J."/>
            <person name="Collins W."/>
            <person name="Escalante A."/>
            <person name="Mullikin J."/>
            <person name="Saul A."/>
            <person name="Guigo R."/>
            <person name="Camara F."/>
            <person name="Young S.K."/>
            <person name="Zeng Q."/>
            <person name="Gargeya S."/>
            <person name="Fitzgerald M."/>
            <person name="Haas B."/>
            <person name="Abouelleil A."/>
            <person name="Alvarado L."/>
            <person name="Arachchi H.M."/>
            <person name="Berlin A."/>
            <person name="Brown A."/>
            <person name="Chapman S.B."/>
            <person name="Chen Z."/>
            <person name="Dunbar C."/>
            <person name="Freedman E."/>
            <person name="Gearin G."/>
            <person name="Gellesch M."/>
            <person name="Goldberg J."/>
            <person name="Griggs A."/>
            <person name="Gujja S."/>
            <person name="Heiman D."/>
            <person name="Howarth C."/>
            <person name="Larson L."/>
            <person name="Lui A."/>
            <person name="MacDonald P.J.P."/>
            <person name="Montmayeur A."/>
            <person name="Murphy C."/>
            <person name="Neiman D."/>
            <person name="Pearson M."/>
            <person name="Priest M."/>
            <person name="Roberts A."/>
            <person name="Saif S."/>
            <person name="Shea T."/>
            <person name="Shenoy N."/>
            <person name="Sisk P."/>
            <person name="Stolte C."/>
            <person name="Sykes S."/>
            <person name="Wortman J."/>
            <person name="Nusbaum C."/>
            <person name="Birren B."/>
        </authorList>
    </citation>
    <scope>NUCLEOTIDE SEQUENCE [LARGE SCALE GENOMIC DNA]</scope>
    <source>
        <strain evidence="2 3">India VII</strain>
    </source>
</reference>
<dbReference type="OrthoDB" id="384271at2759"/>
<feature type="compositionally biased region" description="Basic and acidic residues" evidence="1">
    <location>
        <begin position="1091"/>
        <end position="1102"/>
    </location>
</feature>
<evidence type="ECO:0000313" key="3">
    <source>
        <dbReference type="Proteomes" id="UP000053562"/>
    </source>
</evidence>
<feature type="region of interest" description="Disordered" evidence="1">
    <location>
        <begin position="384"/>
        <end position="403"/>
    </location>
</feature>
<feature type="compositionally biased region" description="Polar residues" evidence="1">
    <location>
        <begin position="386"/>
        <end position="403"/>
    </location>
</feature>
<organism evidence="2 3">
    <name type="scientific">Plasmodium vivax India VII</name>
    <dbReference type="NCBI Taxonomy" id="1077284"/>
    <lineage>
        <taxon>Eukaryota</taxon>
        <taxon>Sar</taxon>
        <taxon>Alveolata</taxon>
        <taxon>Apicomplexa</taxon>
        <taxon>Aconoidasida</taxon>
        <taxon>Haemosporida</taxon>
        <taxon>Plasmodiidae</taxon>
        <taxon>Plasmodium</taxon>
        <taxon>Plasmodium (Plasmodium)</taxon>
    </lineage>
</organism>
<feature type="compositionally biased region" description="Basic and acidic residues" evidence="1">
    <location>
        <begin position="184"/>
        <end position="196"/>
    </location>
</feature>
<feature type="region of interest" description="Disordered" evidence="1">
    <location>
        <begin position="1022"/>
        <end position="1102"/>
    </location>
</feature>
<accession>A0A0J9S6B2</accession>
<gene>
    <name evidence="2" type="ORF">PVIIG_02278</name>
</gene>
<feature type="compositionally biased region" description="Basic residues" evidence="1">
    <location>
        <begin position="661"/>
        <end position="671"/>
    </location>
</feature>
<proteinExistence type="predicted"/>
<feature type="region of interest" description="Disordered" evidence="1">
    <location>
        <begin position="158"/>
        <end position="219"/>
    </location>
</feature>
<feature type="compositionally biased region" description="Basic residues" evidence="1">
    <location>
        <begin position="701"/>
        <end position="710"/>
    </location>
</feature>
<protein>
    <submittedName>
        <fullName evidence="2">Uncharacterized protein</fullName>
    </submittedName>
</protein>
<feature type="compositionally biased region" description="Basic and acidic residues" evidence="1">
    <location>
        <begin position="775"/>
        <end position="799"/>
    </location>
</feature>
<dbReference type="EMBL" id="KQ234373">
    <property type="protein sequence ID" value="KMZ78279.1"/>
    <property type="molecule type" value="Genomic_DNA"/>
</dbReference>
<name>A0A0J9S6B2_PLAVI</name>
<feature type="compositionally biased region" description="Low complexity" evidence="1">
    <location>
        <begin position="1037"/>
        <end position="1067"/>
    </location>
</feature>
<feature type="region of interest" description="Disordered" evidence="1">
    <location>
        <begin position="920"/>
        <end position="944"/>
    </location>
</feature>
<feature type="compositionally biased region" description="Basic and acidic residues" evidence="1">
    <location>
        <begin position="724"/>
        <end position="767"/>
    </location>
</feature>
<feature type="region of interest" description="Disordered" evidence="1">
    <location>
        <begin position="655"/>
        <end position="799"/>
    </location>
</feature>
<feature type="compositionally biased region" description="Polar residues" evidence="1">
    <location>
        <begin position="1022"/>
        <end position="1036"/>
    </location>
</feature>
<feature type="region of interest" description="Disordered" evidence="1">
    <location>
        <begin position="542"/>
        <end position="614"/>
    </location>
</feature>
<evidence type="ECO:0000313" key="2">
    <source>
        <dbReference type="EMBL" id="KMZ78279.1"/>
    </source>
</evidence>
<sequence>MGSNKLADFFGEPSLNAGSRAYDRHQLGGAPSCFAKKKGKLFLLAREPLEDTIDHACMDTLHIAERVKGKIINEQFHLVLVLYMQILKAKKTQNKLNRGIDEKVEKAISAAIELYSLIEKQSENKNKKYLKEICSICDTLSHLLMRYNEDVVAERWGEELPTPRGGDLGGASGEDTLAEDEEPHEEKAPLTEKEPQGEETSGPQDSTQHTGGEKNVKGEKEECTHLGELPHGETYLENDFSTRNCIRCLYAAKELSETEYYDPHRKTKPFRYFQSGDPNLTLQDRKKLRKRFNRICRSKSYLLKQRRSSASSLDGSLSKGGMNLPRDLRRILLGTNKTITTFGTDKSGNINATIEFFTPYGGKEKNVINLNEYDYFFCSSGDESEVQSNTDGQPQNGRTQKGNSLFNRNNIFYVGNKKVLLNRKKKEKIIFQMNANGMLTKEIFKKGKQNENVLIKSFNENEWSDEHVDFCYLNEQKKKEKIVITKGRDGMCKRLFLDHELNGKQESFDLYRRGVFSVREVHLYDDAEAMAFRLLRRREAKDQNNRERAKDQKNRERAKDRNNRERANLGKEKKKFKGAEGAKTYPSKRTLAHTNEWSLEKGTGSPGSSKETSLESIFSKLKRRKERYLKAIYLCSDKETGPIRKSQNLRRIKMNLNGWERRKHPVGKRLTGKVPPAEGDKAVQPTPPQMDSPRWETQIGKVKKPKRPRRGGADAPLRKSPGSAEKKGEMDRKEKGKEREKGKEKEKGKESEKSKMAENTKRGEKSHTDKHHLRDRFTEKNPPQDDSPKEGNHIKLGEKKIKLGGNAMTYSKRENGYMNIYTDVKESNGAVAVGTFSLAKLASVIEKSHEEGDNPETDGNQKTNKKIEEFVFNENLKDISITSHNVSRKSSKNCVKYHQPQGEIPQEESGHILKKLHEEREASGGGPHGVEDGQPNGYPTSKGGDVIRAISKMFSKEDANLGGETGPTKLPTYRLHNNPDGTTDKNIFKKSSISLGELSKSPSGDMPKNALGYLRDHVGRQLSDSQSDVMSHQLNRQMSSQASHQMSSQASHQMSSQASHQMSSQMSDQLGTEAEQPLKNIPSEVSSGLKSDPEAPKEERNVANEAAVAVRTQGDFPKGVLQQVNGPLEEEKKKRQQYLSRGFRAYAHIVLSESNVITRKCIVSFDYASKKLSIVRNRKVFNIDVDKLYVQEMPTYEDDLGVIELVISERRSRVLLLESRDLVGLQNLGDEIGWISTPNARLGLHRGGTSLDTRRTAPQNMEGGKKDLTYKLNNHISKGKISFFDKIKLKSFLGKKK</sequence>